<evidence type="ECO:0000256" key="3">
    <source>
        <dbReference type="ARBA" id="ARBA00022737"/>
    </source>
</evidence>
<feature type="domain" description="PET" evidence="9">
    <location>
        <begin position="78"/>
        <end position="186"/>
    </location>
</feature>
<dbReference type="InterPro" id="IPR033723">
    <property type="entry name" value="PET_prickle"/>
</dbReference>
<feature type="compositionally biased region" description="Polar residues" evidence="7">
    <location>
        <begin position="400"/>
        <end position="410"/>
    </location>
</feature>
<feature type="compositionally biased region" description="Basic and acidic residues" evidence="7">
    <location>
        <begin position="627"/>
        <end position="639"/>
    </location>
</feature>
<evidence type="ECO:0000259" key="8">
    <source>
        <dbReference type="PROSITE" id="PS50023"/>
    </source>
</evidence>
<evidence type="ECO:0000256" key="4">
    <source>
        <dbReference type="ARBA" id="ARBA00022833"/>
    </source>
</evidence>
<dbReference type="InterPro" id="IPR001781">
    <property type="entry name" value="Znf_LIM"/>
</dbReference>
<dbReference type="Gene3D" id="2.10.110.10">
    <property type="entry name" value="Cysteine Rich Protein"/>
    <property type="match status" value="3"/>
</dbReference>
<dbReference type="Pfam" id="PF06297">
    <property type="entry name" value="PET"/>
    <property type="match status" value="1"/>
</dbReference>
<dbReference type="EMBL" id="HAAD01005692">
    <property type="protein sequence ID" value="CDG71924.1"/>
    <property type="molecule type" value="mRNA"/>
</dbReference>
<evidence type="ECO:0000256" key="6">
    <source>
        <dbReference type="PROSITE-ProRule" id="PRU00125"/>
    </source>
</evidence>
<feature type="compositionally biased region" description="Basic and acidic residues" evidence="7">
    <location>
        <begin position="567"/>
        <end position="587"/>
    </location>
</feature>
<dbReference type="FunFam" id="2.10.110.10:FF:000035">
    <property type="entry name" value="prickle-like protein 2 isoform X1"/>
    <property type="match status" value="1"/>
</dbReference>
<dbReference type="SMART" id="SM00132">
    <property type="entry name" value="LIM"/>
    <property type="match status" value="3"/>
</dbReference>
<dbReference type="Pfam" id="PF00412">
    <property type="entry name" value="LIM"/>
    <property type="match status" value="3"/>
</dbReference>
<organism evidence="10">
    <name type="scientific">Hydra vulgaris</name>
    <name type="common">Hydra</name>
    <name type="synonym">Hydra attenuata</name>
    <dbReference type="NCBI Taxonomy" id="6087"/>
    <lineage>
        <taxon>Eukaryota</taxon>
        <taxon>Metazoa</taxon>
        <taxon>Cnidaria</taxon>
        <taxon>Hydrozoa</taxon>
        <taxon>Hydroidolina</taxon>
        <taxon>Anthoathecata</taxon>
        <taxon>Aplanulata</taxon>
        <taxon>Hydridae</taxon>
        <taxon>Hydra</taxon>
    </lineage>
</organism>
<evidence type="ECO:0000313" key="10">
    <source>
        <dbReference type="EMBL" id="CDG71924.1"/>
    </source>
</evidence>
<dbReference type="PROSITE" id="PS50023">
    <property type="entry name" value="LIM_DOMAIN_2"/>
    <property type="match status" value="2"/>
</dbReference>
<feature type="region of interest" description="Disordered" evidence="7">
    <location>
        <begin position="459"/>
        <end position="498"/>
    </location>
</feature>
<dbReference type="PANTHER" id="PTHR24211">
    <property type="entry name" value="LIM DOMAIN-CONTAINING PROTEIN"/>
    <property type="match status" value="1"/>
</dbReference>
<dbReference type="AlphaFoldDB" id="T2MII6"/>
<feature type="compositionally biased region" description="Basic and acidic residues" evidence="7">
    <location>
        <begin position="611"/>
        <end position="620"/>
    </location>
</feature>
<feature type="domain" description="LIM zinc-binding" evidence="8">
    <location>
        <begin position="189"/>
        <end position="253"/>
    </location>
</feature>
<dbReference type="InterPro" id="IPR047120">
    <property type="entry name" value="Pk/Esn/Tes"/>
</dbReference>
<dbReference type="PROSITE" id="PS51303">
    <property type="entry name" value="PET"/>
    <property type="match status" value="1"/>
</dbReference>
<dbReference type="InterPro" id="IPR033726">
    <property type="entry name" value="LIM2_prickle"/>
</dbReference>
<keyword evidence="2 6" id="KW-0479">Metal-binding</keyword>
<evidence type="ECO:0000256" key="2">
    <source>
        <dbReference type="ARBA" id="ARBA00022723"/>
    </source>
</evidence>
<dbReference type="InterPro" id="IPR033725">
    <property type="entry name" value="LIM1_prickle"/>
</dbReference>
<dbReference type="InterPro" id="IPR010442">
    <property type="entry name" value="PET_domain"/>
</dbReference>
<keyword evidence="4 6" id="KW-0862">Zinc</keyword>
<evidence type="ECO:0000256" key="1">
    <source>
        <dbReference type="ARBA" id="ARBA00008268"/>
    </source>
</evidence>
<accession>T2MII6</accession>
<protein>
    <submittedName>
        <fullName evidence="10">Prickle-like protein 3</fullName>
    </submittedName>
</protein>
<feature type="region of interest" description="Disordered" evidence="7">
    <location>
        <begin position="560"/>
        <end position="595"/>
    </location>
</feature>
<evidence type="ECO:0000256" key="7">
    <source>
        <dbReference type="SAM" id="MobiDB-lite"/>
    </source>
</evidence>
<dbReference type="GO" id="GO:0008270">
    <property type="term" value="F:zinc ion binding"/>
    <property type="evidence" value="ECO:0007669"/>
    <property type="project" value="InterPro"/>
</dbReference>
<dbReference type="FunFam" id="2.10.110.10:FF:000005">
    <property type="entry name" value="Testin isoform 1"/>
    <property type="match status" value="1"/>
</dbReference>
<feature type="domain" description="LIM zinc-binding" evidence="8">
    <location>
        <begin position="254"/>
        <end position="314"/>
    </location>
</feature>
<sequence>MHRSKKDKYGVNSKDDLSNMSLRDHMIHCISCGRSCPGYEPTNWRKTCRHCHCYREEHCITSAVFQEKIYSVSKTNSERVVIGMGNDDDSGCATDEYAWVPPGLTKEQVNAYMVSLPEDKIPYVNSAGEQYRARNLLYQLPPHDSEVKHCHNLSEDEKRELRNFHSKRRKDCLGRGTVKTFPQREGISGVCQQCSCPILPGEVAVHAWRAGQEACWHPACFVCSTCVELLVDLVYFYQEGRVYCGRHHAELMKPRCSACDEIIFSDECTEAEGQFWHIGHFSCFECDGSLGGQRYVMRDNRPICCKCFEKMFAEFCDACGEPIGIDVGQMAHGSQHWHANEKCFSCFTCGLSLLGQPFLPKNGEIFCSSSCSKGTLPPNPTSTKYPPRSASKNRSLKPPDSTNSTYIMSSSMSPEPVRKLIEFRSKTSYRSSLDKYGLAAAEKIGDMIRNIAKEGYIDDSDREDTKSNSSKVSISSKKELPCFPPSNKHSEKPVLRVPPRHRSKLSTEVWIDMVPPKESITRHEVVQRNQLKINERNKYGNITHINGNASIEKLVQAERQRRRRRKRDDYYSDFEVDKRKQSERRENFSTPQNSSQIAVKKLVDNDFTKTKSTESLDTTKSRIVGRNNERENNNKRTKSDASLNNTIKYKSKNDAVANLKLGIEVSTPKRNYQMIDGRRVAGKSIENVENIKPRSFGMLSAEDQKRTRINYVTKDDMAIHDRNILKKAKKKDKTKNQGQCVMS</sequence>
<name>T2MII6_HYDVU</name>
<keyword evidence="3" id="KW-0677">Repeat</keyword>
<dbReference type="OrthoDB" id="10069167at2759"/>
<dbReference type="CDD" id="cd09827">
    <property type="entry name" value="PET_Prickle"/>
    <property type="match status" value="1"/>
</dbReference>
<dbReference type="PANTHER" id="PTHR24211:SF20">
    <property type="entry name" value="PROTEIN ESPINAS-RELATED"/>
    <property type="match status" value="1"/>
</dbReference>
<proteinExistence type="evidence at transcript level"/>
<feature type="region of interest" description="Disordered" evidence="7">
    <location>
        <begin position="611"/>
        <end position="639"/>
    </location>
</feature>
<keyword evidence="5 6" id="KW-0440">LIM domain</keyword>
<dbReference type="SUPFAM" id="SSF57716">
    <property type="entry name" value="Glucocorticoid receptor-like (DNA-binding domain)"/>
    <property type="match status" value="2"/>
</dbReference>
<reference evidence="10" key="1">
    <citation type="journal article" date="2013" name="Genome Biol. Evol.">
        <title>Punctuated emergences of genetic and phenotypic innovations in eumetazoan, bilaterian, euteleostome, and hominidae ancestors.</title>
        <authorList>
            <person name="Wenger Y."/>
            <person name="Galliot B."/>
        </authorList>
    </citation>
    <scope>NUCLEOTIDE SEQUENCE</scope>
    <source>
        <tissue evidence="10">Whole animals</tissue>
    </source>
</reference>
<dbReference type="PROSITE" id="PS00478">
    <property type="entry name" value="LIM_DOMAIN_1"/>
    <property type="match status" value="1"/>
</dbReference>
<gene>
    <name evidence="10" type="primary">PRICKLE3</name>
</gene>
<comment type="similarity">
    <text evidence="1">Belongs to the prickle / espinas / testin family.</text>
</comment>
<evidence type="ECO:0000259" key="9">
    <source>
        <dbReference type="PROSITE" id="PS51303"/>
    </source>
</evidence>
<dbReference type="CDD" id="cd09415">
    <property type="entry name" value="LIM1_Prickle"/>
    <property type="match status" value="1"/>
</dbReference>
<dbReference type="CDD" id="cd09418">
    <property type="entry name" value="LIM2_Prickle"/>
    <property type="match status" value="1"/>
</dbReference>
<feature type="region of interest" description="Disordered" evidence="7">
    <location>
        <begin position="375"/>
        <end position="410"/>
    </location>
</feature>
<evidence type="ECO:0000256" key="5">
    <source>
        <dbReference type="ARBA" id="ARBA00023038"/>
    </source>
</evidence>